<reference evidence="1" key="1">
    <citation type="submission" date="2019-10" db="EMBL/GenBank/DDBJ databases">
        <title>Draft genome sequence of Panacibacter sp. KCS-6.</title>
        <authorList>
            <person name="Yim K.J."/>
        </authorList>
    </citation>
    <scope>NUCLEOTIDE SEQUENCE</scope>
    <source>
        <strain evidence="1">KCS-6</strain>
    </source>
</reference>
<protein>
    <recommendedName>
        <fullName evidence="3">Peptidylprolyl isomerase</fullName>
    </recommendedName>
</protein>
<dbReference type="SUPFAM" id="SSF54534">
    <property type="entry name" value="FKBP-like"/>
    <property type="match status" value="1"/>
</dbReference>
<name>A0A8J8F9M0_9BACT</name>
<dbReference type="Proteomes" id="UP000598971">
    <property type="component" value="Unassembled WGS sequence"/>
</dbReference>
<dbReference type="AlphaFoldDB" id="A0A8J8F9M0"/>
<organism evidence="1 2">
    <name type="scientific">Limnovirga soli</name>
    <dbReference type="NCBI Taxonomy" id="2656915"/>
    <lineage>
        <taxon>Bacteria</taxon>
        <taxon>Pseudomonadati</taxon>
        <taxon>Bacteroidota</taxon>
        <taxon>Chitinophagia</taxon>
        <taxon>Chitinophagales</taxon>
        <taxon>Chitinophagaceae</taxon>
        <taxon>Limnovirga</taxon>
    </lineage>
</organism>
<dbReference type="RefSeq" id="WP_171605958.1">
    <property type="nucleotide sequence ID" value="NZ_WHPF01000001.1"/>
</dbReference>
<evidence type="ECO:0000313" key="2">
    <source>
        <dbReference type="Proteomes" id="UP000598971"/>
    </source>
</evidence>
<dbReference type="InterPro" id="IPR046357">
    <property type="entry name" value="PPIase_dom_sf"/>
</dbReference>
<evidence type="ECO:0000313" key="1">
    <source>
        <dbReference type="EMBL" id="NNV54045.1"/>
    </source>
</evidence>
<dbReference type="GO" id="GO:0003755">
    <property type="term" value="F:peptidyl-prolyl cis-trans isomerase activity"/>
    <property type="evidence" value="ECO:0007669"/>
    <property type="project" value="InterPro"/>
</dbReference>
<proteinExistence type="predicted"/>
<evidence type="ECO:0008006" key="3">
    <source>
        <dbReference type="Google" id="ProtNLM"/>
    </source>
</evidence>
<gene>
    <name evidence="1" type="ORF">GD597_01150</name>
</gene>
<dbReference type="Gene3D" id="3.10.50.40">
    <property type="match status" value="1"/>
</dbReference>
<accession>A0A8J8F9M0</accession>
<comment type="caution">
    <text evidence="1">The sequence shown here is derived from an EMBL/GenBank/DDBJ whole genome shotgun (WGS) entry which is preliminary data.</text>
</comment>
<keyword evidence="2" id="KW-1185">Reference proteome</keyword>
<dbReference type="EMBL" id="WHPF01000001">
    <property type="protein sequence ID" value="NNV54045.1"/>
    <property type="molecule type" value="Genomic_DNA"/>
</dbReference>
<sequence length="107" mass="11707">MKITNHTVVSLRYTMQNNQGEIIESNIASSPIQYLHGAGSILPALETELDGAEPGAEKSFTIHLNDNQPFQFEVIIDAIRPATQQEIQQGKPAKPVQENNCGPNCCC</sequence>